<feature type="compositionally biased region" description="Polar residues" evidence="1">
    <location>
        <begin position="135"/>
        <end position="155"/>
    </location>
</feature>
<sequence length="336" mass="36843">MINIFSRDFVDSHTLSFGFPCDTECNVYHGNDQCLTRPENYKAGKCLDLSDLIMDDKLPVSIQCFDQEDAAKVEECRKLHKFTVVSTSFTDKVKERHFDLCAQLFKSLLLRLNFNLDTHTHTHTHTHTSDKNQLKHTQPPTTSATHLPISPSTTSTHLQTAKLKHIKLPDKMFTLKTITALAASAALIAPATAWQATVYNNGDCSHGGANYFAYSGSGSSPCITVGFPDGATCSYHANGGTSQRECGAITYTTWLNEFYGPKHVSIFIPSGTELTYCYTVGTNTCATNNGNNCRTIQGDSDGTCMQLNEGGFEAFNTIQMSAVDRAAKDKAKSFKA</sequence>
<evidence type="ECO:0000256" key="1">
    <source>
        <dbReference type="SAM" id="MobiDB-lite"/>
    </source>
</evidence>
<dbReference type="OrthoDB" id="10422823at2759"/>
<protein>
    <submittedName>
        <fullName evidence="2">Uncharacterized protein</fullName>
    </submittedName>
</protein>
<dbReference type="AlphaFoldDB" id="A0A139I9W3"/>
<evidence type="ECO:0000313" key="2">
    <source>
        <dbReference type="EMBL" id="KXT11375.1"/>
    </source>
</evidence>
<accession>A0A139I9W3</accession>
<dbReference type="Proteomes" id="UP000073492">
    <property type="component" value="Unassembled WGS sequence"/>
</dbReference>
<name>A0A139I9W3_9PEZI</name>
<dbReference type="EMBL" id="LFZO01000204">
    <property type="protein sequence ID" value="KXT11375.1"/>
    <property type="molecule type" value="Genomic_DNA"/>
</dbReference>
<organism evidence="2 3">
    <name type="scientific">Pseudocercospora musae</name>
    <dbReference type="NCBI Taxonomy" id="113226"/>
    <lineage>
        <taxon>Eukaryota</taxon>
        <taxon>Fungi</taxon>
        <taxon>Dikarya</taxon>
        <taxon>Ascomycota</taxon>
        <taxon>Pezizomycotina</taxon>
        <taxon>Dothideomycetes</taxon>
        <taxon>Dothideomycetidae</taxon>
        <taxon>Mycosphaerellales</taxon>
        <taxon>Mycosphaerellaceae</taxon>
        <taxon>Pseudocercospora</taxon>
    </lineage>
</organism>
<gene>
    <name evidence="2" type="ORF">AC579_725</name>
</gene>
<feature type="region of interest" description="Disordered" evidence="1">
    <location>
        <begin position="121"/>
        <end position="155"/>
    </location>
</feature>
<comment type="caution">
    <text evidence="2">The sequence shown here is derived from an EMBL/GenBank/DDBJ whole genome shotgun (WGS) entry which is preliminary data.</text>
</comment>
<evidence type="ECO:0000313" key="3">
    <source>
        <dbReference type="Proteomes" id="UP000073492"/>
    </source>
</evidence>
<proteinExistence type="predicted"/>
<keyword evidence="3" id="KW-1185">Reference proteome</keyword>
<reference evidence="2 3" key="1">
    <citation type="submission" date="2015-07" db="EMBL/GenBank/DDBJ databases">
        <title>Comparative genomics of the Sigatoka disease complex on banana suggests a link between parallel evolutionary changes in Pseudocercospora fijiensis and Pseudocercospora eumusae and increased virulence on the banana host.</title>
        <authorList>
            <person name="Chang T.-C."/>
            <person name="Salvucci A."/>
            <person name="Crous P.W."/>
            <person name="Stergiopoulos I."/>
        </authorList>
    </citation>
    <scope>NUCLEOTIDE SEQUENCE [LARGE SCALE GENOMIC DNA]</scope>
    <source>
        <strain evidence="2 3">CBS 116634</strain>
    </source>
</reference>